<dbReference type="Gene3D" id="1.10.540.10">
    <property type="entry name" value="Acyl-CoA dehydrogenase/oxidase, N-terminal domain"/>
    <property type="match status" value="1"/>
</dbReference>
<comment type="catalytic activity">
    <reaction evidence="10">
        <text>a medium-chain 2,3-saturated fatty acyl-CoA + oxidized [electron-transfer flavoprotein] + H(+) = a medium-chain (2E)-enoyl-CoA + reduced [electron-transfer flavoprotein]</text>
        <dbReference type="Rhea" id="RHEA:14477"/>
        <dbReference type="Rhea" id="RHEA-COMP:10685"/>
        <dbReference type="Rhea" id="RHEA-COMP:10686"/>
        <dbReference type="ChEBI" id="CHEBI:15378"/>
        <dbReference type="ChEBI" id="CHEBI:57692"/>
        <dbReference type="ChEBI" id="CHEBI:58307"/>
        <dbReference type="ChEBI" id="CHEBI:83723"/>
        <dbReference type="ChEBI" id="CHEBI:83726"/>
        <dbReference type="EC" id="1.3.8.7"/>
    </reaction>
</comment>
<dbReference type="GO" id="GO:0050660">
    <property type="term" value="F:flavin adenine dinucleotide binding"/>
    <property type="evidence" value="ECO:0007669"/>
    <property type="project" value="InterPro"/>
</dbReference>
<dbReference type="Proteomes" id="UP000009286">
    <property type="component" value="Chromosome"/>
</dbReference>
<dbReference type="NCBIfam" id="NF009586">
    <property type="entry name" value="PRK13026.1"/>
    <property type="match status" value="1"/>
</dbReference>
<evidence type="ECO:0000256" key="3">
    <source>
        <dbReference type="ARBA" id="ARBA00009347"/>
    </source>
</evidence>
<evidence type="ECO:0000256" key="5">
    <source>
        <dbReference type="ARBA" id="ARBA00012040"/>
    </source>
</evidence>
<feature type="domain" description="Acyl-CoA dehydrogenase/oxidase C-terminal" evidence="12">
    <location>
        <begin position="291"/>
        <end position="442"/>
    </location>
</feature>
<dbReference type="KEGG" id="mai:MICA_881"/>
<dbReference type="GO" id="GO:0070991">
    <property type="term" value="F:medium-chain fatty acyl-CoA dehydrogenase activity"/>
    <property type="evidence" value="ECO:0007669"/>
    <property type="project" value="UniProtKB-EC"/>
</dbReference>
<dbReference type="OrthoDB" id="9802447at2"/>
<keyword evidence="7" id="KW-0285">Flavoprotein</keyword>
<dbReference type="GO" id="GO:0004466">
    <property type="term" value="F:long-chain fatty acyl-CoA dehydrogenase activity"/>
    <property type="evidence" value="ECO:0007669"/>
    <property type="project" value="UniProtKB-EC"/>
</dbReference>
<dbReference type="FunFam" id="1.10.540.10:FF:000004">
    <property type="entry name" value="Acyl-CoA dehydrogenase"/>
    <property type="match status" value="1"/>
</dbReference>
<dbReference type="Pfam" id="PF00441">
    <property type="entry name" value="Acyl-CoA_dh_1"/>
    <property type="match status" value="1"/>
</dbReference>
<dbReference type="InterPro" id="IPR013786">
    <property type="entry name" value="AcylCoA_DH/ox_N"/>
</dbReference>
<dbReference type="Pfam" id="PF02770">
    <property type="entry name" value="Acyl-CoA_dh_M"/>
    <property type="match status" value="1"/>
</dbReference>
<sequence length="751" mass="81696">MFGKFALAQFKKVNGSISPTQRAALESGTVGFEQSIFAGRPDWTGLLNTPAPTLTAEEQSFLDNETEELCRLIDDWKIRDELKDLGDDVWDYLKSKKFFGMIIPKEYGGLGFSAYAHATIVSKIASRSATVAATAMVPNSLGPGELLMQYGTKEQKDKYLPRLADGREVPCFALTSPQAGSDATNLKDEGVVFKGDDDKLYIRLNWEKRYITLAPVATLFGLAFRLRDPDHLLGDHDDIGITLALIPADAKGLTRGNRHRPMGSPFQNGPHWGEDVVVPVESIIGGPDYAGKGWNMLVDCLSIGRSISLPASAGGMSRFAARATGAYSFIRQQFGTPLSGMEGVQEALGRIGGLTYMIDAARTLPLQDLDLAHEAGTQARPAVASAILKYHATEAGRQVAIDAMDIHGGKGVVEGPNNPVGGLYQGVPVGITVEGANIMTRSLMIFGQGAFLAHPYTLDEIRAAQNNDADAAGKLLFKHLGNIFNNAARSIFMGFTGGALSHAPQSGPDAKFYRQINRLAAAFSFTANITMLTLQAALMRKERTSALLGDALSNLYIASNVLRRWNLEGRKDSDKAFMQWAAAHCIHKAENALHEVIENHPNKLVGLLLKPMVFPFGRLTRKPGHDLDAKIAEALSKPGEARDNLTWNTYVPTTGSDYIARLEYTFKLAHQAHPHEVALFKAAKKGIVSQTEDYAKMVDEGLEKGVIDASTAALLRRMKDARDDIVQVDYFDKTLTGPAMHRVKSPDIRNG</sequence>
<evidence type="ECO:0000259" key="15">
    <source>
        <dbReference type="Pfam" id="PF09317"/>
    </source>
</evidence>
<evidence type="ECO:0000259" key="13">
    <source>
        <dbReference type="Pfam" id="PF02770"/>
    </source>
</evidence>
<reference evidence="16 17" key="1">
    <citation type="journal article" date="2011" name="BMC Genomics">
        <title>Genomic insights into an obligate epibiotic bacterial predator: Micavibrio aeruginosavorus ARL-13.</title>
        <authorList>
            <person name="Wang Z."/>
            <person name="Kadouri D."/>
            <person name="Wu M."/>
        </authorList>
    </citation>
    <scope>NUCLEOTIDE SEQUENCE [LARGE SCALE GENOMIC DNA]</scope>
    <source>
        <strain evidence="16 17">ARL-13</strain>
    </source>
</reference>
<evidence type="ECO:0000256" key="11">
    <source>
        <dbReference type="ARBA" id="ARBA00049247"/>
    </source>
</evidence>
<evidence type="ECO:0000256" key="2">
    <source>
        <dbReference type="ARBA" id="ARBA00005005"/>
    </source>
</evidence>
<dbReference type="InterPro" id="IPR050741">
    <property type="entry name" value="Acyl-CoA_dehydrogenase"/>
</dbReference>
<dbReference type="EC" id="1.3.8.7" evidence="4"/>
<evidence type="ECO:0000256" key="6">
    <source>
        <dbReference type="ARBA" id="ARBA00020144"/>
    </source>
</evidence>
<dbReference type="Gene3D" id="1.20.140.10">
    <property type="entry name" value="Butyryl-CoA Dehydrogenase, subunit A, domain 3"/>
    <property type="match status" value="1"/>
</dbReference>
<dbReference type="Pfam" id="PF02771">
    <property type="entry name" value="Acyl-CoA_dh_N"/>
    <property type="match status" value="1"/>
</dbReference>
<comment type="similarity">
    <text evidence="3">Belongs to the acyl-CoA dehydrogenase family.</text>
</comment>
<evidence type="ECO:0000256" key="8">
    <source>
        <dbReference type="ARBA" id="ARBA00022827"/>
    </source>
</evidence>
<dbReference type="STRING" id="856793.MICA_881"/>
<dbReference type="EMBL" id="CP002382">
    <property type="protein sequence ID" value="AEP09214.1"/>
    <property type="molecule type" value="Genomic_DNA"/>
</dbReference>
<dbReference type="NCBIfam" id="NF007000">
    <property type="entry name" value="PRK09463.1"/>
    <property type="match status" value="1"/>
</dbReference>
<dbReference type="HOGENOM" id="CLU_012192_0_0_5"/>
<dbReference type="SUPFAM" id="SSF56645">
    <property type="entry name" value="Acyl-CoA dehydrogenase NM domain-like"/>
    <property type="match status" value="1"/>
</dbReference>
<dbReference type="PANTHER" id="PTHR48083">
    <property type="entry name" value="MEDIUM-CHAIN SPECIFIC ACYL-COA DEHYDROGENASE, MITOCHONDRIAL-RELATED"/>
    <property type="match status" value="1"/>
</dbReference>
<dbReference type="eggNOG" id="COG1960">
    <property type="taxonomic scope" value="Bacteria"/>
</dbReference>
<organism evidence="16 17">
    <name type="scientific">Micavibrio aeruginosavorus (strain ARL-13)</name>
    <dbReference type="NCBI Taxonomy" id="856793"/>
    <lineage>
        <taxon>Bacteria</taxon>
        <taxon>Pseudomonadati</taxon>
        <taxon>Bdellovibrionota</taxon>
        <taxon>Bdellovibrionia</taxon>
        <taxon>Bdellovibrionales</taxon>
        <taxon>Pseudobdellovibrionaceae</taxon>
        <taxon>Micavibrio</taxon>
    </lineage>
</organism>
<dbReference type="RefSeq" id="WP_014102437.1">
    <property type="nucleotide sequence ID" value="NC_016026.1"/>
</dbReference>
<evidence type="ECO:0000256" key="10">
    <source>
        <dbReference type="ARBA" id="ARBA00047882"/>
    </source>
</evidence>
<accession>G2KSD0</accession>
<dbReference type="Gene3D" id="2.40.110.10">
    <property type="entry name" value="Butyryl-CoA Dehydrogenase, subunit A, domain 2"/>
    <property type="match status" value="1"/>
</dbReference>
<evidence type="ECO:0000256" key="9">
    <source>
        <dbReference type="ARBA" id="ARBA00023002"/>
    </source>
</evidence>
<comment type="cofactor">
    <cofactor evidence="1">
        <name>FAD</name>
        <dbReference type="ChEBI" id="CHEBI:57692"/>
    </cofactor>
</comment>
<dbReference type="InterPro" id="IPR037069">
    <property type="entry name" value="AcylCoA_DH/ox_N_sf"/>
</dbReference>
<dbReference type="InterPro" id="IPR036250">
    <property type="entry name" value="AcylCo_DH-like_C"/>
</dbReference>
<dbReference type="UniPathway" id="UPA00659"/>
<keyword evidence="9" id="KW-0560">Oxidoreductase</keyword>
<dbReference type="EC" id="1.3.8.8" evidence="5"/>
<dbReference type="SUPFAM" id="SSF47203">
    <property type="entry name" value="Acyl-CoA dehydrogenase C-terminal domain-like"/>
    <property type="match status" value="1"/>
</dbReference>
<evidence type="ECO:0000259" key="12">
    <source>
        <dbReference type="Pfam" id="PF00441"/>
    </source>
</evidence>
<feature type="domain" description="Acyl-CoA dehydrogenase/oxidase N-terminal" evidence="14">
    <location>
        <begin position="69"/>
        <end position="166"/>
    </location>
</feature>
<feature type="domain" description="Acyl-CoA oxidase/dehydrogenase middle" evidence="13">
    <location>
        <begin position="171"/>
        <end position="264"/>
    </location>
</feature>
<evidence type="ECO:0000256" key="7">
    <source>
        <dbReference type="ARBA" id="ARBA00022630"/>
    </source>
</evidence>
<dbReference type="Pfam" id="PF09317">
    <property type="entry name" value="ACDH_C"/>
    <property type="match status" value="1"/>
</dbReference>
<proteinExistence type="inferred from homology"/>
<dbReference type="InterPro" id="IPR009100">
    <property type="entry name" value="AcylCoA_DH/oxidase_NM_dom_sf"/>
</dbReference>
<comment type="catalytic activity">
    <reaction evidence="11">
        <text>a long-chain 2,3-saturated fatty acyl-CoA + oxidized [electron-transfer flavoprotein] + H(+) = a long-chain (2E)-enoyl-CoA + reduced [electron-transfer flavoprotein]</text>
        <dbReference type="Rhea" id="RHEA:17721"/>
        <dbReference type="Rhea" id="RHEA-COMP:10685"/>
        <dbReference type="Rhea" id="RHEA-COMP:10686"/>
        <dbReference type="ChEBI" id="CHEBI:15378"/>
        <dbReference type="ChEBI" id="CHEBI:57692"/>
        <dbReference type="ChEBI" id="CHEBI:58307"/>
        <dbReference type="ChEBI" id="CHEBI:83721"/>
        <dbReference type="ChEBI" id="CHEBI:83727"/>
        <dbReference type="EC" id="1.3.8.8"/>
    </reaction>
</comment>
<name>G2KSD0_MICAA</name>
<dbReference type="AlphaFoldDB" id="G2KSD0"/>
<evidence type="ECO:0000313" key="17">
    <source>
        <dbReference type="Proteomes" id="UP000009286"/>
    </source>
</evidence>
<evidence type="ECO:0000256" key="1">
    <source>
        <dbReference type="ARBA" id="ARBA00001974"/>
    </source>
</evidence>
<dbReference type="GO" id="GO:0005737">
    <property type="term" value="C:cytoplasm"/>
    <property type="evidence" value="ECO:0007669"/>
    <property type="project" value="TreeGrafter"/>
</dbReference>
<comment type="pathway">
    <text evidence="2">Lipid metabolism; fatty acid beta-oxidation.</text>
</comment>
<dbReference type="InterPro" id="IPR006091">
    <property type="entry name" value="Acyl-CoA_Oxase/DH_mid-dom"/>
</dbReference>
<keyword evidence="17" id="KW-1185">Reference proteome</keyword>
<evidence type="ECO:0000256" key="4">
    <source>
        <dbReference type="ARBA" id="ARBA00012033"/>
    </source>
</evidence>
<gene>
    <name evidence="16" type="ordered locus">MICA_881</name>
</gene>
<keyword evidence="8" id="KW-0274">FAD</keyword>
<feature type="domain" description="Acyl-CoA dehydrogenase C-terminal bacterial-type" evidence="15">
    <location>
        <begin position="453"/>
        <end position="731"/>
    </location>
</feature>
<protein>
    <recommendedName>
        <fullName evidence="6">Acyl-coenzyme A dehydrogenase</fullName>
        <ecNumber evidence="4">1.3.8.7</ecNumber>
        <ecNumber evidence="5">1.3.8.8</ecNumber>
    </recommendedName>
</protein>
<dbReference type="InterPro" id="IPR009075">
    <property type="entry name" value="AcylCo_DH/oxidase_C"/>
</dbReference>
<dbReference type="GO" id="GO:0033539">
    <property type="term" value="P:fatty acid beta-oxidation using acyl-CoA dehydrogenase"/>
    <property type="evidence" value="ECO:0007669"/>
    <property type="project" value="InterPro"/>
</dbReference>
<dbReference type="InterPro" id="IPR015396">
    <property type="entry name" value="FadE_C"/>
</dbReference>
<evidence type="ECO:0000259" key="14">
    <source>
        <dbReference type="Pfam" id="PF02771"/>
    </source>
</evidence>
<evidence type="ECO:0000313" key="16">
    <source>
        <dbReference type="EMBL" id="AEP09214.1"/>
    </source>
</evidence>
<dbReference type="PANTHER" id="PTHR48083:SF33">
    <property type="entry name" value="ACYL-COENZYME A DEHYDROGENASE"/>
    <property type="match status" value="1"/>
</dbReference>
<dbReference type="InterPro" id="IPR046373">
    <property type="entry name" value="Acyl-CoA_Oxase/DH_mid-dom_sf"/>
</dbReference>